<accession>A0AAW0Q1F9</accession>
<sequence length="228" mass="25519">MADGSGYPHALLVEFGENNVPRLKNKLVKYFQSKRLAGGGDCTVEHESGSRTAVLRFRVQQDQKNVLQKESHVLSLDQKSSGSRFGSCQTHSTINYYCSSDYSYFCSPNNCYYYCSSNSYYYCLTNTNTTTAQPESPADKSDRKTSMKRGAERSRSPLQRGDKERRDEDRGDEDKGGKEGKDKDRGDEERGNQDRGDKDSGALYGPSSFSSSHSTKTGTYHTILTLLL</sequence>
<evidence type="ECO:0000313" key="3">
    <source>
        <dbReference type="EMBL" id="KAK7938885.1"/>
    </source>
</evidence>
<evidence type="ECO:0000313" key="4">
    <source>
        <dbReference type="Proteomes" id="UP001460270"/>
    </source>
</evidence>
<dbReference type="Pfam" id="PF23222">
    <property type="entry name" value="RRM_PARP14_1"/>
    <property type="match status" value="1"/>
</dbReference>
<dbReference type="InterPro" id="IPR057051">
    <property type="entry name" value="PARP14_RPM_1"/>
</dbReference>
<feature type="compositionally biased region" description="Basic and acidic residues" evidence="1">
    <location>
        <begin position="137"/>
        <end position="200"/>
    </location>
</feature>
<dbReference type="EMBL" id="JBBPFD010000002">
    <property type="protein sequence ID" value="KAK7938885.1"/>
    <property type="molecule type" value="Genomic_DNA"/>
</dbReference>
<comment type="caution">
    <text evidence="3">The sequence shown here is derived from an EMBL/GenBank/DDBJ whole genome shotgun (WGS) entry which is preliminary data.</text>
</comment>
<reference evidence="4" key="1">
    <citation type="submission" date="2024-04" db="EMBL/GenBank/DDBJ databases">
        <title>Salinicola lusitanus LLJ914,a marine bacterium isolated from the Okinawa Trough.</title>
        <authorList>
            <person name="Li J."/>
        </authorList>
    </citation>
    <scope>NUCLEOTIDE SEQUENCE [LARGE SCALE GENOMIC DNA]</scope>
</reference>
<evidence type="ECO:0000259" key="2">
    <source>
        <dbReference type="Pfam" id="PF23222"/>
    </source>
</evidence>
<dbReference type="Proteomes" id="UP001460270">
    <property type="component" value="Unassembled WGS sequence"/>
</dbReference>
<dbReference type="AlphaFoldDB" id="A0AAW0Q1F9"/>
<gene>
    <name evidence="3" type="ORF">WMY93_002211</name>
</gene>
<feature type="domain" description="PAR14-like first RRM" evidence="2">
    <location>
        <begin position="11"/>
        <end position="79"/>
    </location>
</feature>
<organism evidence="3 4">
    <name type="scientific">Mugilogobius chulae</name>
    <name type="common">yellowstripe goby</name>
    <dbReference type="NCBI Taxonomy" id="88201"/>
    <lineage>
        <taxon>Eukaryota</taxon>
        <taxon>Metazoa</taxon>
        <taxon>Chordata</taxon>
        <taxon>Craniata</taxon>
        <taxon>Vertebrata</taxon>
        <taxon>Euteleostomi</taxon>
        <taxon>Actinopterygii</taxon>
        <taxon>Neopterygii</taxon>
        <taxon>Teleostei</taxon>
        <taxon>Neoteleostei</taxon>
        <taxon>Acanthomorphata</taxon>
        <taxon>Gobiaria</taxon>
        <taxon>Gobiiformes</taxon>
        <taxon>Gobioidei</taxon>
        <taxon>Gobiidae</taxon>
        <taxon>Gobionellinae</taxon>
        <taxon>Mugilogobius</taxon>
    </lineage>
</organism>
<keyword evidence="4" id="KW-1185">Reference proteome</keyword>
<dbReference type="Gene3D" id="3.30.70.330">
    <property type="match status" value="1"/>
</dbReference>
<proteinExistence type="predicted"/>
<evidence type="ECO:0000256" key="1">
    <source>
        <dbReference type="SAM" id="MobiDB-lite"/>
    </source>
</evidence>
<feature type="region of interest" description="Disordered" evidence="1">
    <location>
        <begin position="129"/>
        <end position="221"/>
    </location>
</feature>
<dbReference type="InterPro" id="IPR012677">
    <property type="entry name" value="Nucleotide-bd_a/b_plait_sf"/>
</dbReference>
<name>A0AAW0Q1F9_9GOBI</name>
<protein>
    <recommendedName>
        <fullName evidence="2">PAR14-like first RRM domain-containing protein</fullName>
    </recommendedName>
</protein>